<protein>
    <submittedName>
        <fullName evidence="1">Uncharacterized protein</fullName>
    </submittedName>
</protein>
<sequence length="57" mass="6714">MTDKKVPVKYKTESLLKSKGFAKYQQDFARVLLPDPEYTVEEAKEILDKFFEKKEGK</sequence>
<organism evidence="1 2">
    <name type="scientific">Lacrimispora amygdalina</name>
    <dbReference type="NCBI Taxonomy" id="253257"/>
    <lineage>
        <taxon>Bacteria</taxon>
        <taxon>Bacillati</taxon>
        <taxon>Bacillota</taxon>
        <taxon>Clostridia</taxon>
        <taxon>Lachnospirales</taxon>
        <taxon>Lachnospiraceae</taxon>
        <taxon>Lacrimispora</taxon>
    </lineage>
</organism>
<comment type="caution">
    <text evidence="1">The sequence shown here is derived from an EMBL/GenBank/DDBJ whole genome shotgun (WGS) entry which is preliminary data.</text>
</comment>
<gene>
    <name evidence="1" type="ORF">LAD12857_20100</name>
</gene>
<reference evidence="1 2" key="1">
    <citation type="journal article" date="2024" name="Int. J. Syst. Evol. Microbiol.">
        <title>Lacrimispora brassicae sp. nov. isolated from fermented cabbage, and proposal of Clostridium indicum Gundawar et al. 2019 and Clostridium methoxybenzovorans Mechichi et al. 1999 as heterotypic synonyms of Lacrimispora amygdalina (Parshina et al. 2003) Haas and Blanchard 2020 and Lacrimispora indolis (McClung and McCoy 1957) Haas and Blanchard 2020, respectively.</title>
        <authorList>
            <person name="Kobayashi H."/>
            <person name="Tanizawa Y."/>
            <person name="Sakamoto M."/>
            <person name="Ohkuma M."/>
            <person name="Tohno M."/>
        </authorList>
    </citation>
    <scope>NUCLEOTIDE SEQUENCE [LARGE SCALE GENOMIC DNA]</scope>
    <source>
        <strain evidence="1 2">DSM 12857</strain>
    </source>
</reference>
<accession>A0ABQ5M5J3</accession>
<evidence type="ECO:0000313" key="2">
    <source>
        <dbReference type="Proteomes" id="UP001419084"/>
    </source>
</evidence>
<dbReference type="Proteomes" id="UP001419084">
    <property type="component" value="Unassembled WGS sequence"/>
</dbReference>
<evidence type="ECO:0000313" key="1">
    <source>
        <dbReference type="EMBL" id="GLB30087.1"/>
    </source>
</evidence>
<keyword evidence="2" id="KW-1185">Reference proteome</keyword>
<name>A0ABQ5M5J3_9FIRM</name>
<dbReference type="RefSeq" id="WP_346065205.1">
    <property type="nucleotide sequence ID" value="NZ_BRPJ01000034.1"/>
</dbReference>
<dbReference type="EMBL" id="BRPJ01000034">
    <property type="protein sequence ID" value="GLB30087.1"/>
    <property type="molecule type" value="Genomic_DNA"/>
</dbReference>
<proteinExistence type="predicted"/>